<evidence type="ECO:0000256" key="3">
    <source>
        <dbReference type="ARBA" id="ARBA00022448"/>
    </source>
</evidence>
<sequence length="120" mass="13080">MFSLIACAIFILACSYCTHPLENENQHSDLERGGERESGFLHAKNNNDSVNNRVCENKVLVIMAGNDEPTFIATPTCVTSSSVQCGVGNDSDKDTQILETCEGLKENINYDKATSTSSEQ</sequence>
<evidence type="ECO:0000256" key="7">
    <source>
        <dbReference type="ARBA" id="ARBA00023136"/>
    </source>
</evidence>
<keyword evidence="4" id="KW-0812">Transmembrane</keyword>
<dbReference type="AlphaFoldDB" id="A0A4P1RPG0"/>
<evidence type="ECO:0000256" key="6">
    <source>
        <dbReference type="ARBA" id="ARBA00022989"/>
    </source>
</evidence>
<keyword evidence="6" id="KW-1133">Transmembrane helix</keyword>
<keyword evidence="8" id="KW-0732">Signal</keyword>
<feature type="chain" id="PRO_5020039032" description="Secreted protein" evidence="8">
    <location>
        <begin position="21"/>
        <end position="120"/>
    </location>
</feature>
<accession>A0A4P1RPG0</accession>
<dbReference type="Proteomes" id="UP000188354">
    <property type="component" value="Chromosome LG03"/>
</dbReference>
<organism evidence="9 10">
    <name type="scientific">Lupinus angustifolius</name>
    <name type="common">Narrow-leaved blue lupine</name>
    <dbReference type="NCBI Taxonomy" id="3871"/>
    <lineage>
        <taxon>Eukaryota</taxon>
        <taxon>Viridiplantae</taxon>
        <taxon>Streptophyta</taxon>
        <taxon>Embryophyta</taxon>
        <taxon>Tracheophyta</taxon>
        <taxon>Spermatophyta</taxon>
        <taxon>Magnoliopsida</taxon>
        <taxon>eudicotyledons</taxon>
        <taxon>Gunneridae</taxon>
        <taxon>Pentapetalae</taxon>
        <taxon>rosids</taxon>
        <taxon>fabids</taxon>
        <taxon>Fabales</taxon>
        <taxon>Fabaceae</taxon>
        <taxon>Papilionoideae</taxon>
        <taxon>50 kb inversion clade</taxon>
        <taxon>genistoids sensu lato</taxon>
        <taxon>core genistoids</taxon>
        <taxon>Genisteae</taxon>
        <taxon>Lupinus</taxon>
    </lineage>
</organism>
<evidence type="ECO:0008006" key="11">
    <source>
        <dbReference type="Google" id="ProtNLM"/>
    </source>
</evidence>
<keyword evidence="3" id="KW-0813">Transport</keyword>
<reference evidence="9 10" key="1">
    <citation type="journal article" date="2017" name="Plant Biotechnol. J.">
        <title>A comprehensive draft genome sequence for lupin (Lupinus angustifolius), an emerging health food: insights into plant-microbe interactions and legume evolution.</title>
        <authorList>
            <person name="Hane J.K."/>
            <person name="Ming Y."/>
            <person name="Kamphuis L.G."/>
            <person name="Nelson M.N."/>
            <person name="Garg G."/>
            <person name="Atkins C.A."/>
            <person name="Bayer P.E."/>
            <person name="Bravo A."/>
            <person name="Bringans S."/>
            <person name="Cannon S."/>
            <person name="Edwards D."/>
            <person name="Foley R."/>
            <person name="Gao L.L."/>
            <person name="Harrison M.J."/>
            <person name="Huang W."/>
            <person name="Hurgobin B."/>
            <person name="Li S."/>
            <person name="Liu C.W."/>
            <person name="McGrath A."/>
            <person name="Morahan G."/>
            <person name="Murray J."/>
            <person name="Weller J."/>
            <person name="Jian J."/>
            <person name="Singh K.B."/>
        </authorList>
    </citation>
    <scope>NUCLEOTIDE SEQUENCE [LARGE SCALE GENOMIC DNA]</scope>
    <source>
        <strain evidence="10">cv. Tanjil</strain>
        <tissue evidence="9">Whole plant</tissue>
    </source>
</reference>
<protein>
    <recommendedName>
        <fullName evidence="11">Secreted protein</fullName>
    </recommendedName>
</protein>
<dbReference type="PANTHER" id="PTHR33228">
    <property type="entry name" value="PROTEIN GLUTAMINE DUMPER 4-RELATED"/>
    <property type="match status" value="1"/>
</dbReference>
<proteinExistence type="inferred from homology"/>
<keyword evidence="5" id="KW-0029">Amino-acid transport</keyword>
<dbReference type="GO" id="GO:0080143">
    <property type="term" value="P:regulation of amino acid export"/>
    <property type="evidence" value="ECO:0007669"/>
    <property type="project" value="InterPro"/>
</dbReference>
<evidence type="ECO:0000256" key="5">
    <source>
        <dbReference type="ARBA" id="ARBA00022970"/>
    </source>
</evidence>
<evidence type="ECO:0000313" key="9">
    <source>
        <dbReference type="EMBL" id="OIW14962.1"/>
    </source>
</evidence>
<dbReference type="PANTHER" id="PTHR33228:SF77">
    <property type="entry name" value="PROTEIN GLUTAMINE DUMPER 2"/>
    <property type="match status" value="1"/>
</dbReference>
<evidence type="ECO:0000313" key="10">
    <source>
        <dbReference type="Proteomes" id="UP000188354"/>
    </source>
</evidence>
<dbReference type="InterPro" id="IPR040359">
    <property type="entry name" value="GDU"/>
</dbReference>
<feature type="signal peptide" evidence="8">
    <location>
        <begin position="1"/>
        <end position="20"/>
    </location>
</feature>
<name>A0A4P1RPG0_LUPAN</name>
<dbReference type="STRING" id="3871.A0A4P1RPG0"/>
<dbReference type="EMBL" id="CM007363">
    <property type="protein sequence ID" value="OIW14962.1"/>
    <property type="molecule type" value="Genomic_DNA"/>
</dbReference>
<dbReference type="GO" id="GO:0016020">
    <property type="term" value="C:membrane"/>
    <property type="evidence" value="ECO:0007669"/>
    <property type="project" value="UniProtKB-SubCell"/>
</dbReference>
<keyword evidence="10" id="KW-1185">Reference proteome</keyword>
<evidence type="ECO:0000256" key="4">
    <source>
        <dbReference type="ARBA" id="ARBA00022692"/>
    </source>
</evidence>
<evidence type="ECO:0000256" key="1">
    <source>
        <dbReference type="ARBA" id="ARBA00004167"/>
    </source>
</evidence>
<evidence type="ECO:0000256" key="8">
    <source>
        <dbReference type="SAM" id="SignalP"/>
    </source>
</evidence>
<evidence type="ECO:0000256" key="2">
    <source>
        <dbReference type="ARBA" id="ARBA00009977"/>
    </source>
</evidence>
<comment type="similarity">
    <text evidence="2">Belongs to the GLUTAMINE DUMPER 1 (TC 9.B.60) family.</text>
</comment>
<comment type="subcellular location">
    <subcellularLocation>
        <location evidence="1">Membrane</location>
        <topology evidence="1">Single-pass membrane protein</topology>
    </subcellularLocation>
</comment>
<gene>
    <name evidence="9" type="ORF">TanjilG_30681</name>
</gene>
<dbReference type="Gramene" id="OIW14962">
    <property type="protein sequence ID" value="OIW14962"/>
    <property type="gene ID" value="TanjilG_30681"/>
</dbReference>
<dbReference type="GO" id="GO:0006865">
    <property type="term" value="P:amino acid transport"/>
    <property type="evidence" value="ECO:0007669"/>
    <property type="project" value="UniProtKB-KW"/>
</dbReference>
<keyword evidence="7" id="KW-0472">Membrane</keyword>